<dbReference type="AlphaFoldDB" id="A0A1G6IJC7"/>
<gene>
    <name evidence="3" type="ORF">SAMN05421733_108137</name>
</gene>
<keyword evidence="4" id="KW-1185">Reference proteome</keyword>
<dbReference type="RefSeq" id="WP_092749008.1">
    <property type="nucleotide sequence ID" value="NZ_FMYL01000008.1"/>
</dbReference>
<organism evidence="3 4">
    <name type="scientific">Acinetobacter boissieri</name>
    <dbReference type="NCBI Taxonomy" id="1219383"/>
    <lineage>
        <taxon>Bacteria</taxon>
        <taxon>Pseudomonadati</taxon>
        <taxon>Pseudomonadota</taxon>
        <taxon>Gammaproteobacteria</taxon>
        <taxon>Moraxellales</taxon>
        <taxon>Moraxellaceae</taxon>
        <taxon>Acinetobacter</taxon>
    </lineage>
</organism>
<name>A0A1G6IJC7_9GAMM</name>
<dbReference type="Proteomes" id="UP000242501">
    <property type="component" value="Unassembled WGS sequence"/>
</dbReference>
<keyword evidence="1" id="KW-0472">Membrane</keyword>
<dbReference type="EMBL" id="FMYL01000008">
    <property type="protein sequence ID" value="SDC06095.1"/>
    <property type="molecule type" value="Genomic_DNA"/>
</dbReference>
<feature type="domain" description="DUF2726" evidence="2">
    <location>
        <begin position="34"/>
        <end position="142"/>
    </location>
</feature>
<dbReference type="OrthoDB" id="6710473at2"/>
<accession>A0A1G6IJC7</accession>
<reference evidence="4" key="1">
    <citation type="submission" date="2016-09" db="EMBL/GenBank/DDBJ databases">
        <authorList>
            <person name="Varghese N."/>
            <person name="Submissions S."/>
        </authorList>
    </citation>
    <scope>NUCLEOTIDE SEQUENCE [LARGE SCALE GENOMIC DNA]</scope>
    <source>
        <strain evidence="4">ANC 4422</strain>
    </source>
</reference>
<sequence>MPEYTYILFISVSIIAIYIIWLIFFKQRQHYFSRPIITKFETRMFIRLHQAFPHHHILTQVAFSALITTEDYKFRNQFNRKVTDFVITTKNMHVVAIIELDDPSHNNKQEEDRFRDYMLNQAGYRVFRYTSIPSTTQLRKDLLS</sequence>
<dbReference type="STRING" id="1219383.SAMN05421733_108137"/>
<evidence type="ECO:0000313" key="4">
    <source>
        <dbReference type="Proteomes" id="UP000242501"/>
    </source>
</evidence>
<protein>
    <recommendedName>
        <fullName evidence="2">DUF2726 domain-containing protein</fullName>
    </recommendedName>
</protein>
<keyword evidence="1" id="KW-1133">Transmembrane helix</keyword>
<feature type="transmembrane region" description="Helical" evidence="1">
    <location>
        <begin position="6"/>
        <end position="25"/>
    </location>
</feature>
<evidence type="ECO:0000256" key="1">
    <source>
        <dbReference type="SAM" id="Phobius"/>
    </source>
</evidence>
<keyword evidence="1" id="KW-0812">Transmembrane</keyword>
<dbReference type="Pfam" id="PF10881">
    <property type="entry name" value="DUF2726"/>
    <property type="match status" value="1"/>
</dbReference>
<evidence type="ECO:0000259" key="2">
    <source>
        <dbReference type="Pfam" id="PF10881"/>
    </source>
</evidence>
<evidence type="ECO:0000313" key="3">
    <source>
        <dbReference type="EMBL" id="SDC06095.1"/>
    </source>
</evidence>
<dbReference type="InterPro" id="IPR024402">
    <property type="entry name" value="DUF2726"/>
</dbReference>
<proteinExistence type="predicted"/>